<dbReference type="InParanoid" id="A0A7M7QQQ3"/>
<dbReference type="GO" id="GO:0000447">
    <property type="term" value="P:endonucleolytic cleavage in ITS1 to separate SSU-rRNA from 5.8S rRNA and LSU-rRNA from tricistronic rRNA transcript (SSU-rRNA, 5.8S rRNA, LSU-rRNA)"/>
    <property type="evidence" value="ECO:0007669"/>
    <property type="project" value="TreeGrafter"/>
</dbReference>
<dbReference type="GeneID" id="116738468"/>
<dbReference type="SMR" id="A0A7M7QQQ3"/>
<dbReference type="GO" id="GO:0000171">
    <property type="term" value="F:ribonuclease MRP activity"/>
    <property type="evidence" value="ECO:0007669"/>
    <property type="project" value="TreeGrafter"/>
</dbReference>
<name>A0A7M7QQQ3_NASVI</name>
<dbReference type="PANTHER" id="PTHR15396">
    <property type="entry name" value="RIBONUCLEASE P PROTEIN SUBUNIT P40"/>
    <property type="match status" value="1"/>
</dbReference>
<dbReference type="GO" id="GO:0030681">
    <property type="term" value="C:multimeric ribonuclease P complex"/>
    <property type="evidence" value="ECO:0007669"/>
    <property type="project" value="TreeGrafter"/>
</dbReference>
<evidence type="ECO:0000313" key="2">
    <source>
        <dbReference type="Proteomes" id="UP000002358"/>
    </source>
</evidence>
<dbReference type="RefSeq" id="XP_032452312.1">
    <property type="nucleotide sequence ID" value="XM_032596421.1"/>
</dbReference>
<dbReference type="OrthoDB" id="446759at2759"/>
<protein>
    <submittedName>
        <fullName evidence="1">Uncharacterized protein</fullName>
    </submittedName>
</protein>
<dbReference type="GO" id="GO:0004526">
    <property type="term" value="F:ribonuclease P activity"/>
    <property type="evidence" value="ECO:0007669"/>
    <property type="project" value="TreeGrafter"/>
</dbReference>
<dbReference type="Proteomes" id="UP000002358">
    <property type="component" value="Chromosome 2"/>
</dbReference>
<proteinExistence type="predicted"/>
<reference evidence="1" key="1">
    <citation type="submission" date="2021-01" db="UniProtKB">
        <authorList>
            <consortium name="EnsemblMetazoa"/>
        </authorList>
    </citation>
    <scope>IDENTIFICATION</scope>
</reference>
<keyword evidence="2" id="KW-1185">Reference proteome</keyword>
<accession>A0A7M7QQQ3</accession>
<evidence type="ECO:0000313" key="1">
    <source>
        <dbReference type="EnsemblMetazoa" id="XP_032452312"/>
    </source>
</evidence>
<dbReference type="InterPro" id="IPR013893">
    <property type="entry name" value="RNase_P_Rpp40"/>
</dbReference>
<dbReference type="AlphaFoldDB" id="A0A7M7QQQ3"/>
<organism evidence="1 2">
    <name type="scientific">Nasonia vitripennis</name>
    <name type="common">Parasitic wasp</name>
    <dbReference type="NCBI Taxonomy" id="7425"/>
    <lineage>
        <taxon>Eukaryota</taxon>
        <taxon>Metazoa</taxon>
        <taxon>Ecdysozoa</taxon>
        <taxon>Arthropoda</taxon>
        <taxon>Hexapoda</taxon>
        <taxon>Insecta</taxon>
        <taxon>Pterygota</taxon>
        <taxon>Neoptera</taxon>
        <taxon>Endopterygota</taxon>
        <taxon>Hymenoptera</taxon>
        <taxon>Apocrita</taxon>
        <taxon>Proctotrupomorpha</taxon>
        <taxon>Chalcidoidea</taxon>
        <taxon>Pteromalidae</taxon>
        <taxon>Pteromalinae</taxon>
        <taxon>Nasonia</taxon>
    </lineage>
</organism>
<dbReference type="Pfam" id="PF08584">
    <property type="entry name" value="Ribonuc_P_40"/>
    <property type="match status" value="1"/>
</dbReference>
<dbReference type="KEGG" id="nvi:116738468"/>
<dbReference type="GO" id="GO:0001682">
    <property type="term" value="P:tRNA 5'-leader removal"/>
    <property type="evidence" value="ECO:0007669"/>
    <property type="project" value="InterPro"/>
</dbReference>
<dbReference type="PANTHER" id="PTHR15396:SF1">
    <property type="entry name" value="RIBONUCLEASE P PROTEIN SUBUNIT P40"/>
    <property type="match status" value="1"/>
</dbReference>
<dbReference type="GO" id="GO:0000172">
    <property type="term" value="C:ribonuclease MRP complex"/>
    <property type="evidence" value="ECO:0007669"/>
    <property type="project" value="TreeGrafter"/>
</dbReference>
<sequence length="185" mass="21393">MGTTRTIKEKLCPSSVAAWFQKRGYAVSACHQQMMQRVEYTLDIPLLEDNFDRDEFFEWLGIFSIGGNLVNEDREAEYVSSYKNSNPKMEVGQVQYLQFTGFLTRQKIEKIFNMLREYATANNETLPWCSLDVQGFADSPVSWGLKEHNFYTDGDNSYTIVLRPCDHGYILRKSLSSNNKPKITQ</sequence>
<dbReference type="EnsemblMetazoa" id="XM_032596421">
    <property type="protein sequence ID" value="XP_032452312"/>
    <property type="gene ID" value="LOC116738468"/>
</dbReference>